<keyword evidence="2" id="KW-1185">Reference proteome</keyword>
<organism evidence="1 2">
    <name type="scientific">Vibrio hippocampi</name>
    <dbReference type="NCBI Taxonomy" id="654686"/>
    <lineage>
        <taxon>Bacteria</taxon>
        <taxon>Pseudomonadati</taxon>
        <taxon>Pseudomonadota</taxon>
        <taxon>Gammaproteobacteria</taxon>
        <taxon>Vibrionales</taxon>
        <taxon>Vibrionaceae</taxon>
        <taxon>Vibrio</taxon>
    </lineage>
</organism>
<dbReference type="Pfam" id="PF07148">
    <property type="entry name" value="MalM"/>
    <property type="match status" value="1"/>
</dbReference>
<sequence length="283" mass="30608">MYFRALMLGGCVALSGCQSTEVIEQTQVAQAQQANNVSQLQSIKMTLPSSAIVDITEQSQRFKYQHIDSPVAVFELPANRGEFAISITSLIEQTAFVPRAVIIDKNNQEIERIEKADFAYQKPRLSKGNRLVAEREFFPPVGLDSVYLVVYTDKADLAGSTDVIHPARLDAEARGNYFPEAQDLSIPNANTGTIEVSLDSVSLFSIGSSTNQTAAPQAATIGAATAVKAVESVQPDTQVYYHNAIREAVESNNIPKALSLLDEAKALGVEGAQEVFVQAVNSK</sequence>
<comment type="caution">
    <text evidence="1">The sequence shown here is derived from an EMBL/GenBank/DDBJ whole genome shotgun (WGS) entry which is preliminary data.</text>
</comment>
<dbReference type="RefSeq" id="WP_237484912.1">
    <property type="nucleotide sequence ID" value="NZ_CAKLCM010000002.1"/>
</dbReference>
<proteinExistence type="predicted"/>
<gene>
    <name evidence="1" type="ORF">VHP8226_02025</name>
</gene>
<dbReference type="EMBL" id="CAKLCM010000002">
    <property type="protein sequence ID" value="CAH0526655.1"/>
    <property type="molecule type" value="Genomic_DNA"/>
</dbReference>
<evidence type="ECO:0000313" key="1">
    <source>
        <dbReference type="EMBL" id="CAH0526655.1"/>
    </source>
</evidence>
<protein>
    <recommendedName>
        <fullName evidence="3">Transcriptional regulator</fullName>
    </recommendedName>
</protein>
<accession>A0ABM8ZIJ6</accession>
<dbReference type="PROSITE" id="PS51257">
    <property type="entry name" value="PROKAR_LIPOPROTEIN"/>
    <property type="match status" value="1"/>
</dbReference>
<evidence type="ECO:0008006" key="3">
    <source>
        <dbReference type="Google" id="ProtNLM"/>
    </source>
</evidence>
<name>A0ABM8ZIJ6_9VIBR</name>
<reference evidence="1" key="1">
    <citation type="submission" date="2021-12" db="EMBL/GenBank/DDBJ databases">
        <authorList>
            <person name="Rodrigo-Torres L."/>
            <person name="Arahal R. D."/>
            <person name="Lucena T."/>
        </authorList>
    </citation>
    <scope>NUCLEOTIDE SEQUENCE</scope>
    <source>
        <strain evidence="1">CECT 8226</strain>
    </source>
</reference>
<dbReference type="Proteomes" id="UP000838160">
    <property type="component" value="Unassembled WGS sequence"/>
</dbReference>
<evidence type="ECO:0000313" key="2">
    <source>
        <dbReference type="Proteomes" id="UP000838160"/>
    </source>
</evidence>
<dbReference type="InterPro" id="IPR010794">
    <property type="entry name" value="MalM"/>
</dbReference>